<dbReference type="EMBL" id="JAVTTP010000001">
    <property type="protein sequence ID" value="MDT7829367.1"/>
    <property type="molecule type" value="Genomic_DNA"/>
</dbReference>
<feature type="domain" description="F5/8 type C" evidence="7">
    <location>
        <begin position="349"/>
        <end position="487"/>
    </location>
</feature>
<dbReference type="Pfam" id="PF13290">
    <property type="entry name" value="CHB_HEX_C_1"/>
    <property type="match status" value="1"/>
</dbReference>
<dbReference type="InterPro" id="IPR017853">
    <property type="entry name" value="GH"/>
</dbReference>
<evidence type="ECO:0000256" key="5">
    <source>
        <dbReference type="ARBA" id="ARBA00023295"/>
    </source>
</evidence>
<feature type="signal peptide" evidence="6">
    <location>
        <begin position="1"/>
        <end position="27"/>
    </location>
</feature>
<dbReference type="PROSITE" id="PS50022">
    <property type="entry name" value="FA58C_3"/>
    <property type="match status" value="2"/>
</dbReference>
<evidence type="ECO:0000256" key="6">
    <source>
        <dbReference type="SAM" id="SignalP"/>
    </source>
</evidence>
<evidence type="ECO:0000256" key="3">
    <source>
        <dbReference type="ARBA" id="ARBA00022729"/>
    </source>
</evidence>
<protein>
    <recommendedName>
        <fullName evidence="2">alpha-L-fucosidase</fullName>
        <ecNumber evidence="2">3.2.1.51</ecNumber>
    </recommendedName>
</protein>
<sequence>MKISLQFFKLPFAILLLFLICSSFEIAAQPKPVGPLPSERQLSWQQLEYYAFIHFNMNTFTDMEWGTGGESPEQFDPSALDAGQWAEVAKEAGMKGIIITAKHHDGFCLWPTKTTEHSVKNSPWKDGNGDLIKDLAEACEEYGLQFGVYLSPWDRNNPRYGHPEYVAIFHEQLRELLTNYGDIFEVWFDGANGGTGYYGGANEERKIDNKTYYEWDKVTNIIRELQPNAVIFSDAGPDIRWVGNEEGYANETNWSIMRRDEIYPGWPRYKELRSGHKDGTHWLPAEADVSIRPGWYYHSAEDHQVKSLPHLLDIYYRSVGRNASLLLNLPVDDRGLVHETDVKQLMALRGQLDLDFKSELAKNARVTATDERGNGRQFGATNVNDGADDTYWSTNDTLSSASITFDFGDPTEVNRVLLQEYIPLGQRVKNFSVEAEVDGEWKEIDRQTTVGYKRILRFDPVTASKVRVNFLDAKGPLAISNIELYRAPNLLTLPDLQRNRDGRVTLSVPDKNIEVHYTLDGSKPTAASPKFEKPFPVDEPTTVKAIAYDPESGETTETALKRYDIAKKDWKVVEVSSGTISEAIKAIDENPDTFWATDEGGERPQELVIDLGKSYKLKGFTYWPIQERYPFGIITGYKFSVSSDAQNWKAVAEGEFGNVVNNRIEQTVEFEPTKGQYIKLRATNVDGDDFRTSFGEIGVITEKD</sequence>
<dbReference type="InterPro" id="IPR000933">
    <property type="entry name" value="Glyco_hydro_29"/>
</dbReference>
<evidence type="ECO:0000313" key="8">
    <source>
        <dbReference type="EMBL" id="MDT7829367.1"/>
    </source>
</evidence>
<dbReference type="PANTHER" id="PTHR10030:SF37">
    <property type="entry name" value="ALPHA-L-FUCOSIDASE-RELATED"/>
    <property type="match status" value="1"/>
</dbReference>
<proteinExistence type="inferred from homology"/>
<evidence type="ECO:0000313" key="9">
    <source>
        <dbReference type="Proteomes" id="UP001250656"/>
    </source>
</evidence>
<keyword evidence="9" id="KW-1185">Reference proteome</keyword>
<evidence type="ECO:0000256" key="2">
    <source>
        <dbReference type="ARBA" id="ARBA00012662"/>
    </source>
</evidence>
<evidence type="ECO:0000259" key="7">
    <source>
        <dbReference type="PROSITE" id="PS50022"/>
    </source>
</evidence>
<feature type="chain" id="PRO_5047494549" description="alpha-L-fucosidase" evidence="6">
    <location>
        <begin position="28"/>
        <end position="704"/>
    </location>
</feature>
<accession>A0ABU3L7C7</accession>
<dbReference type="EC" id="3.2.1.51" evidence="2"/>
<reference evidence="8 9" key="1">
    <citation type="submission" date="2023-09" db="EMBL/GenBank/DDBJ databases">
        <title>Novel taxa isolated from Blanes Bay.</title>
        <authorList>
            <person name="Rey-Velasco X."/>
            <person name="Lucena T."/>
        </authorList>
    </citation>
    <scope>NUCLEOTIDE SEQUENCE [LARGE SCALE GENOMIC DNA]</scope>
    <source>
        <strain evidence="8 9">S334</strain>
    </source>
</reference>
<dbReference type="Gene3D" id="2.60.120.260">
    <property type="entry name" value="Galactose-binding domain-like"/>
    <property type="match status" value="2"/>
</dbReference>
<evidence type="ECO:0000256" key="1">
    <source>
        <dbReference type="ARBA" id="ARBA00007951"/>
    </source>
</evidence>
<dbReference type="InterPro" id="IPR000421">
    <property type="entry name" value="FA58C"/>
</dbReference>
<dbReference type="Gene3D" id="3.20.20.80">
    <property type="entry name" value="Glycosidases"/>
    <property type="match status" value="1"/>
</dbReference>
<dbReference type="SUPFAM" id="SSF51445">
    <property type="entry name" value="(Trans)glycosidases"/>
    <property type="match status" value="1"/>
</dbReference>
<dbReference type="InterPro" id="IPR057739">
    <property type="entry name" value="Glyco_hydro_29_N"/>
</dbReference>
<evidence type="ECO:0000256" key="4">
    <source>
        <dbReference type="ARBA" id="ARBA00022801"/>
    </source>
</evidence>
<keyword evidence="3 6" id="KW-0732">Signal</keyword>
<dbReference type="Proteomes" id="UP001250656">
    <property type="component" value="Unassembled WGS sequence"/>
</dbReference>
<keyword evidence="5" id="KW-0326">Glycosidase</keyword>
<dbReference type="InterPro" id="IPR059177">
    <property type="entry name" value="GH29D-like_dom"/>
</dbReference>
<organism evidence="8 9">
    <name type="scientific">Pricia mediterranea</name>
    <dbReference type="NCBI Taxonomy" id="3076079"/>
    <lineage>
        <taxon>Bacteria</taxon>
        <taxon>Pseudomonadati</taxon>
        <taxon>Bacteroidota</taxon>
        <taxon>Flavobacteriia</taxon>
        <taxon>Flavobacteriales</taxon>
        <taxon>Flavobacteriaceae</taxon>
        <taxon>Pricia</taxon>
    </lineage>
</organism>
<dbReference type="SUPFAM" id="SSF49785">
    <property type="entry name" value="Galactose-binding domain-like"/>
    <property type="match status" value="2"/>
</dbReference>
<comment type="caution">
    <text evidence="8">The sequence shown here is derived from an EMBL/GenBank/DDBJ whole genome shotgun (WGS) entry which is preliminary data.</text>
</comment>
<dbReference type="SMART" id="SM00812">
    <property type="entry name" value="Alpha_L_fucos"/>
    <property type="match status" value="1"/>
</dbReference>
<dbReference type="PANTHER" id="PTHR10030">
    <property type="entry name" value="ALPHA-L-FUCOSIDASE"/>
    <property type="match status" value="1"/>
</dbReference>
<gene>
    <name evidence="8" type="ORF">RQM65_11875</name>
</gene>
<dbReference type="Pfam" id="PF00754">
    <property type="entry name" value="F5_F8_type_C"/>
    <property type="match status" value="2"/>
</dbReference>
<comment type="similarity">
    <text evidence="1">Belongs to the glycosyl hydrolase 29 family.</text>
</comment>
<feature type="domain" description="F5/8 type C" evidence="7">
    <location>
        <begin position="555"/>
        <end position="702"/>
    </location>
</feature>
<keyword evidence="4" id="KW-0378">Hydrolase</keyword>
<dbReference type="Pfam" id="PF01120">
    <property type="entry name" value="Alpha_L_fucos"/>
    <property type="match status" value="1"/>
</dbReference>
<name>A0ABU3L7C7_9FLAO</name>
<dbReference type="InterPro" id="IPR008979">
    <property type="entry name" value="Galactose-bd-like_sf"/>
</dbReference>